<proteinExistence type="predicted"/>
<reference evidence="1" key="1">
    <citation type="submission" date="2020-12" db="EMBL/GenBank/DDBJ databases">
        <authorList>
            <person name="Iha C."/>
        </authorList>
    </citation>
    <scope>NUCLEOTIDE SEQUENCE</scope>
</reference>
<keyword evidence="2" id="KW-1185">Reference proteome</keyword>
<evidence type="ECO:0000313" key="1">
    <source>
        <dbReference type="EMBL" id="CAD7699532.1"/>
    </source>
</evidence>
<protein>
    <submittedName>
        <fullName evidence="1">Uncharacterized protein</fullName>
    </submittedName>
</protein>
<dbReference type="OrthoDB" id="566475at2759"/>
<evidence type="ECO:0000313" key="2">
    <source>
        <dbReference type="Proteomes" id="UP000708148"/>
    </source>
</evidence>
<name>A0A8S1IWM1_9CHLO</name>
<dbReference type="Proteomes" id="UP000708148">
    <property type="component" value="Unassembled WGS sequence"/>
</dbReference>
<comment type="caution">
    <text evidence="1">The sequence shown here is derived from an EMBL/GenBank/DDBJ whole genome shotgun (WGS) entry which is preliminary data.</text>
</comment>
<gene>
    <name evidence="1" type="ORF">OSTQU699_LOCUS4891</name>
</gene>
<dbReference type="EMBL" id="CAJHUC010001043">
    <property type="protein sequence ID" value="CAD7699532.1"/>
    <property type="molecule type" value="Genomic_DNA"/>
</dbReference>
<sequence length="108" mass="11919">MDASSFQRASRDLLKTHKEALRAQRGQVELMRFTDWFSKFSNSPGMSSRERLLLPGTPAIDGGEGTVAVVGFGQTVDVFMSKQRPKKLLVYGDDFGAHVFLVKVGSKP</sequence>
<dbReference type="AlphaFoldDB" id="A0A8S1IWM1"/>
<organism evidence="1 2">
    <name type="scientific">Ostreobium quekettii</name>
    <dbReference type="NCBI Taxonomy" id="121088"/>
    <lineage>
        <taxon>Eukaryota</taxon>
        <taxon>Viridiplantae</taxon>
        <taxon>Chlorophyta</taxon>
        <taxon>core chlorophytes</taxon>
        <taxon>Ulvophyceae</taxon>
        <taxon>TCBD clade</taxon>
        <taxon>Bryopsidales</taxon>
        <taxon>Ostreobineae</taxon>
        <taxon>Ostreobiaceae</taxon>
        <taxon>Ostreobium</taxon>
    </lineage>
</organism>
<accession>A0A8S1IWM1</accession>